<sequence>MGIQMKRRAVTGSEAMKQGKQQLDGLDCTRRLKRRRVGS</sequence>
<gene>
    <name evidence="2" type="ORF">J2804_003114</name>
</gene>
<evidence type="ECO:0000256" key="1">
    <source>
        <dbReference type="SAM" id="MobiDB-lite"/>
    </source>
</evidence>
<evidence type="ECO:0000313" key="3">
    <source>
        <dbReference type="Proteomes" id="UP001264340"/>
    </source>
</evidence>
<feature type="region of interest" description="Disordered" evidence="1">
    <location>
        <begin position="1"/>
        <end position="39"/>
    </location>
</feature>
<organism evidence="2 3">
    <name type="scientific">Paraburkholderia terricola</name>
    <dbReference type="NCBI Taxonomy" id="169427"/>
    <lineage>
        <taxon>Bacteria</taxon>
        <taxon>Pseudomonadati</taxon>
        <taxon>Pseudomonadota</taxon>
        <taxon>Betaproteobacteria</taxon>
        <taxon>Burkholderiales</taxon>
        <taxon>Burkholderiaceae</taxon>
        <taxon>Paraburkholderia</taxon>
    </lineage>
</organism>
<dbReference type="EMBL" id="JAVDRP010000005">
    <property type="protein sequence ID" value="MDR6409709.1"/>
    <property type="molecule type" value="Genomic_DNA"/>
</dbReference>
<accession>A0ABU1LSH6</accession>
<proteinExistence type="predicted"/>
<keyword evidence="3" id="KW-1185">Reference proteome</keyword>
<comment type="caution">
    <text evidence="2">The sequence shown here is derived from an EMBL/GenBank/DDBJ whole genome shotgun (WGS) entry which is preliminary data.</text>
</comment>
<name>A0ABU1LSH6_9BURK</name>
<evidence type="ECO:0000313" key="2">
    <source>
        <dbReference type="EMBL" id="MDR6409709.1"/>
    </source>
</evidence>
<reference evidence="2 3" key="1">
    <citation type="submission" date="2023-07" db="EMBL/GenBank/DDBJ databases">
        <title>Sorghum-associated microbial communities from plants grown in Nebraska, USA.</title>
        <authorList>
            <person name="Schachtman D."/>
        </authorList>
    </citation>
    <scope>NUCLEOTIDE SEQUENCE [LARGE SCALE GENOMIC DNA]</scope>
    <source>
        <strain evidence="2 3">DS1316</strain>
    </source>
</reference>
<protein>
    <submittedName>
        <fullName evidence="2">Uncharacterized protein</fullName>
    </submittedName>
</protein>
<dbReference type="Proteomes" id="UP001264340">
    <property type="component" value="Unassembled WGS sequence"/>
</dbReference>